<dbReference type="EMBL" id="HQ849423">
    <property type="protein sequence ID" value="ADZ99055.1"/>
    <property type="molecule type" value="mRNA"/>
</dbReference>
<evidence type="ECO:0000256" key="3">
    <source>
        <dbReference type="ARBA" id="ARBA00023274"/>
    </source>
</evidence>
<keyword evidence="3 4" id="KW-0687">Ribonucleoprotein</keyword>
<gene>
    <name evidence="6" type="primary">rpS19</name>
</gene>
<dbReference type="AlphaFoldDB" id="F2Y9V0"/>
<keyword evidence="6" id="KW-0496">Mitochondrion</keyword>
<accession>F2Y9V0</accession>
<organism evidence="6">
    <name type="scientific">Physarum polycephalum</name>
    <name type="common">Many-headed slime mold</name>
    <name type="synonym">Badhamia polycephala</name>
    <dbReference type="NCBI Taxonomy" id="5791"/>
    <lineage>
        <taxon>Eukaryota</taxon>
        <taxon>Amoebozoa</taxon>
        <taxon>Evosea</taxon>
        <taxon>Eumycetozoa</taxon>
        <taxon>Myxogastria</taxon>
        <taxon>Myxogastromycetidae</taxon>
        <taxon>Physariida</taxon>
        <taxon>Physaraceae</taxon>
        <taxon>Physarum</taxon>
    </lineage>
</organism>
<dbReference type="GO" id="GO:0006412">
    <property type="term" value="P:translation"/>
    <property type="evidence" value="ECO:0007669"/>
    <property type="project" value="InterPro"/>
</dbReference>
<dbReference type="GO" id="GO:1990904">
    <property type="term" value="C:ribonucleoprotein complex"/>
    <property type="evidence" value="ECO:0007669"/>
    <property type="project" value="UniProtKB-KW"/>
</dbReference>
<sequence length="126" mass="14459">MKVPFVNYELLTKVIKESSIQALDENIKDEHKPVIQTKSRSSTIINPFVGKVIAVYTGARSKRIYVTSRMVGFKLGCFAFTKKLGKSIHNSEHNRKKIAKMKRKITQKKVRKTVVKTVKKPTKKKK</sequence>
<dbReference type="SUPFAM" id="SSF54570">
    <property type="entry name" value="Ribosomal protein S19"/>
    <property type="match status" value="1"/>
</dbReference>
<dbReference type="GO" id="GO:0003735">
    <property type="term" value="F:structural constituent of ribosome"/>
    <property type="evidence" value="ECO:0007669"/>
    <property type="project" value="InterPro"/>
</dbReference>
<evidence type="ECO:0000256" key="2">
    <source>
        <dbReference type="ARBA" id="ARBA00022980"/>
    </source>
</evidence>
<feature type="region of interest" description="Disordered" evidence="5">
    <location>
        <begin position="97"/>
        <end position="126"/>
    </location>
</feature>
<evidence type="ECO:0000256" key="1">
    <source>
        <dbReference type="ARBA" id="ARBA00007345"/>
    </source>
</evidence>
<dbReference type="Gene3D" id="3.30.860.10">
    <property type="entry name" value="30s Ribosomal Protein S19, Chain A"/>
    <property type="match status" value="1"/>
</dbReference>
<dbReference type="PRINTS" id="PR00975">
    <property type="entry name" value="RIBOSOMALS19"/>
</dbReference>
<name>F2Y9V0_PHYPO</name>
<dbReference type="Pfam" id="PF00203">
    <property type="entry name" value="Ribosomal_S19"/>
    <property type="match status" value="1"/>
</dbReference>
<protein>
    <submittedName>
        <fullName evidence="6">Ribosomal protein S19</fullName>
    </submittedName>
</protein>
<evidence type="ECO:0000256" key="4">
    <source>
        <dbReference type="RuleBase" id="RU003485"/>
    </source>
</evidence>
<proteinExistence type="evidence at transcript level"/>
<comment type="similarity">
    <text evidence="1 4">Belongs to the universal ribosomal protein uS19 family.</text>
</comment>
<evidence type="ECO:0000256" key="5">
    <source>
        <dbReference type="SAM" id="MobiDB-lite"/>
    </source>
</evidence>
<geneLocation type="mitochondrion" evidence="6"/>
<dbReference type="HAMAP" id="MF_00531">
    <property type="entry name" value="Ribosomal_uS19"/>
    <property type="match status" value="1"/>
</dbReference>
<keyword evidence="2 4" id="KW-0689">Ribosomal protein</keyword>
<dbReference type="InterPro" id="IPR002222">
    <property type="entry name" value="Ribosomal_uS19"/>
</dbReference>
<dbReference type="InterPro" id="IPR023575">
    <property type="entry name" value="Ribosomal_uS19_SF"/>
</dbReference>
<dbReference type="GO" id="GO:0005840">
    <property type="term" value="C:ribosome"/>
    <property type="evidence" value="ECO:0007669"/>
    <property type="project" value="UniProtKB-KW"/>
</dbReference>
<reference evidence="6" key="1">
    <citation type="journal article" date="2011" name="Nucleic Acids Res.">
        <title>Complete characterization of the edited transcriptome of the mitochondrion of Physarum polycephalum using deep sequencing of RNA.</title>
        <authorList>
            <person name="Bundschuh R."/>
            <person name="Altmuller J."/>
            <person name="Becker C."/>
            <person name="Nurnberg P."/>
            <person name="Gott J.M."/>
        </authorList>
    </citation>
    <scope>NUCLEOTIDE SEQUENCE</scope>
    <source>
        <strain evidence="6">M3CVIII</strain>
    </source>
</reference>
<evidence type="ECO:0000313" key="6">
    <source>
        <dbReference type="EMBL" id="ADZ99055.1"/>
    </source>
</evidence>